<protein>
    <recommendedName>
        <fullName evidence="1">Aminoglycoside phosphotransferase domain-containing protein</fullName>
    </recommendedName>
</protein>
<evidence type="ECO:0000313" key="2">
    <source>
        <dbReference type="EMBL" id="KAJ2925333.1"/>
    </source>
</evidence>
<comment type="caution">
    <text evidence="2">The sequence shown here is derived from an EMBL/GenBank/DDBJ whole genome shotgun (WGS) entry which is preliminary data.</text>
</comment>
<evidence type="ECO:0000313" key="3">
    <source>
        <dbReference type="Proteomes" id="UP001140091"/>
    </source>
</evidence>
<feature type="domain" description="Aminoglycoside phosphotransferase" evidence="1">
    <location>
        <begin position="2"/>
        <end position="63"/>
    </location>
</feature>
<organism evidence="2 3">
    <name type="scientific">Candolleomyces eurysporus</name>
    <dbReference type="NCBI Taxonomy" id="2828524"/>
    <lineage>
        <taxon>Eukaryota</taxon>
        <taxon>Fungi</taxon>
        <taxon>Dikarya</taxon>
        <taxon>Basidiomycota</taxon>
        <taxon>Agaricomycotina</taxon>
        <taxon>Agaricomycetes</taxon>
        <taxon>Agaricomycetidae</taxon>
        <taxon>Agaricales</taxon>
        <taxon>Agaricineae</taxon>
        <taxon>Psathyrellaceae</taxon>
        <taxon>Candolleomyces</taxon>
    </lineage>
</organism>
<name>A0A9W8J3R4_9AGAR</name>
<sequence length="86" mass="10025">MLPRSNKSVFTHGDIAPRNILVSKSGRILALVDWENAGWYPDYWEYANMLTPSVDEDWMHWMERTKPEPWDITGIKKAKRVLFGCG</sequence>
<feature type="non-terminal residue" evidence="2">
    <location>
        <position position="86"/>
    </location>
</feature>
<reference evidence="2" key="1">
    <citation type="submission" date="2022-06" db="EMBL/GenBank/DDBJ databases">
        <title>Genome Sequence of Candolleomyces eurysporus.</title>
        <authorList>
            <person name="Buettner E."/>
        </authorList>
    </citation>
    <scope>NUCLEOTIDE SEQUENCE</scope>
    <source>
        <strain evidence="2">VTCC 930004</strain>
    </source>
</reference>
<gene>
    <name evidence="2" type="ORF">H1R20_g11795</name>
</gene>
<dbReference type="Gene3D" id="3.90.1200.10">
    <property type="match status" value="1"/>
</dbReference>
<dbReference type="InterPro" id="IPR011009">
    <property type="entry name" value="Kinase-like_dom_sf"/>
</dbReference>
<evidence type="ECO:0000259" key="1">
    <source>
        <dbReference type="Pfam" id="PF01636"/>
    </source>
</evidence>
<dbReference type="SUPFAM" id="SSF56112">
    <property type="entry name" value="Protein kinase-like (PK-like)"/>
    <property type="match status" value="1"/>
</dbReference>
<keyword evidence="3" id="KW-1185">Reference proteome</keyword>
<dbReference type="Pfam" id="PF01636">
    <property type="entry name" value="APH"/>
    <property type="match status" value="1"/>
</dbReference>
<dbReference type="AlphaFoldDB" id="A0A9W8J3R4"/>
<dbReference type="PANTHER" id="PTHR21310">
    <property type="entry name" value="AMINOGLYCOSIDE PHOSPHOTRANSFERASE-RELATED-RELATED"/>
    <property type="match status" value="1"/>
</dbReference>
<dbReference type="OrthoDB" id="2906425at2759"/>
<dbReference type="EMBL" id="JANBPK010001190">
    <property type="protein sequence ID" value="KAJ2925333.1"/>
    <property type="molecule type" value="Genomic_DNA"/>
</dbReference>
<dbReference type="PANTHER" id="PTHR21310:SF15">
    <property type="entry name" value="AMINOGLYCOSIDE PHOSPHOTRANSFERASE DOMAIN-CONTAINING PROTEIN"/>
    <property type="match status" value="1"/>
</dbReference>
<accession>A0A9W8J3R4</accession>
<dbReference type="InterPro" id="IPR051678">
    <property type="entry name" value="AGP_Transferase"/>
</dbReference>
<dbReference type="InterPro" id="IPR002575">
    <property type="entry name" value="Aminoglycoside_PTrfase"/>
</dbReference>
<dbReference type="Proteomes" id="UP001140091">
    <property type="component" value="Unassembled WGS sequence"/>
</dbReference>
<proteinExistence type="predicted"/>